<reference evidence="2 3" key="1">
    <citation type="submission" date="2023-07" db="EMBL/GenBank/DDBJ databases">
        <title>Genomic Encyclopedia of Type Strains, Phase IV (KMG-IV): sequencing the most valuable type-strain genomes for metagenomic binning, comparative biology and taxonomic classification.</title>
        <authorList>
            <person name="Goeker M."/>
        </authorList>
    </citation>
    <scope>NUCLEOTIDE SEQUENCE [LARGE SCALE GENOMIC DNA]</scope>
    <source>
        <strain evidence="2 3">DSM 27848</strain>
    </source>
</reference>
<dbReference type="PANTHER" id="PTHR43798">
    <property type="entry name" value="MONOACYLGLYCEROL LIPASE"/>
    <property type="match status" value="1"/>
</dbReference>
<organism evidence="2 3">
    <name type="scientific">Lederbergia wuyishanensis</name>
    <dbReference type="NCBI Taxonomy" id="1347903"/>
    <lineage>
        <taxon>Bacteria</taxon>
        <taxon>Bacillati</taxon>
        <taxon>Bacillota</taxon>
        <taxon>Bacilli</taxon>
        <taxon>Bacillales</taxon>
        <taxon>Bacillaceae</taxon>
        <taxon>Lederbergia</taxon>
    </lineage>
</organism>
<comment type="caution">
    <text evidence="2">The sequence shown here is derived from an EMBL/GenBank/DDBJ whole genome shotgun (WGS) entry which is preliminary data.</text>
</comment>
<dbReference type="PANTHER" id="PTHR43798:SF33">
    <property type="entry name" value="HYDROLASE, PUTATIVE (AFU_ORTHOLOGUE AFUA_2G14860)-RELATED"/>
    <property type="match status" value="1"/>
</dbReference>
<protein>
    <submittedName>
        <fullName evidence="2">Pimeloyl-ACP methyl ester carboxylesterase</fullName>
    </submittedName>
</protein>
<evidence type="ECO:0000313" key="3">
    <source>
        <dbReference type="Proteomes" id="UP001232343"/>
    </source>
</evidence>
<dbReference type="Proteomes" id="UP001232343">
    <property type="component" value="Unassembled WGS sequence"/>
</dbReference>
<dbReference type="Gene3D" id="3.40.50.1820">
    <property type="entry name" value="alpha/beta hydrolase"/>
    <property type="match status" value="1"/>
</dbReference>
<keyword evidence="3" id="KW-1185">Reference proteome</keyword>
<gene>
    <name evidence="2" type="ORF">J2S14_003398</name>
</gene>
<accession>A0ABU0D835</accession>
<proteinExistence type="predicted"/>
<dbReference type="RefSeq" id="WP_244682909.1">
    <property type="nucleotide sequence ID" value="NZ_JALIRM010000013.1"/>
</dbReference>
<dbReference type="InterPro" id="IPR050266">
    <property type="entry name" value="AB_hydrolase_sf"/>
</dbReference>
<sequence length="343" mass="39620">MKFLREDFKVSESGISEVESVMIGGIKQSILIQSENPNNPVLLFIHGGPSMPVPGVSSRGSDYTLVTTTKELIKHFTVVFWDQRGTGKSYSKDIPKETMHLKQFISDGLEVTEYLRSRFKKEKIHLVSHSWGTVIGLSLASQYPDRYYTYTGFSQITSWVENDKLSYKWLMEAAKEKNDRKAIQELTAVGAPPYLEGFKQWAVIRKWQFKYNSMFYKTGDKKSATFFSGLKIMLRSKDYSLIDIYNSLVRGFKLSYSEKMLEDINTFDFFKEAPSLQMPIMFIHGSKEKHVMPELIQKYYEQLDAPMGKQLLWSDKSSHAFHLDDARENEQRLIAHLTTCKGK</sequence>
<dbReference type="InterPro" id="IPR029058">
    <property type="entry name" value="AB_hydrolase_fold"/>
</dbReference>
<dbReference type="EMBL" id="JAUSUO010000010">
    <property type="protein sequence ID" value="MDQ0344554.1"/>
    <property type="molecule type" value="Genomic_DNA"/>
</dbReference>
<evidence type="ECO:0000313" key="2">
    <source>
        <dbReference type="EMBL" id="MDQ0344554.1"/>
    </source>
</evidence>
<dbReference type="SUPFAM" id="SSF53474">
    <property type="entry name" value="alpha/beta-Hydrolases"/>
    <property type="match status" value="1"/>
</dbReference>
<feature type="domain" description="AB hydrolase-1" evidence="1">
    <location>
        <begin position="40"/>
        <end position="325"/>
    </location>
</feature>
<dbReference type="Pfam" id="PF00561">
    <property type="entry name" value="Abhydrolase_1"/>
    <property type="match status" value="1"/>
</dbReference>
<evidence type="ECO:0000259" key="1">
    <source>
        <dbReference type="Pfam" id="PF00561"/>
    </source>
</evidence>
<dbReference type="InterPro" id="IPR000073">
    <property type="entry name" value="AB_hydrolase_1"/>
</dbReference>
<name>A0ABU0D835_9BACI</name>